<comment type="caution">
    <text evidence="1">The sequence shown here is derived from an EMBL/GenBank/DDBJ whole genome shotgun (WGS) entry which is preliminary data.</text>
</comment>
<dbReference type="RefSeq" id="WP_259093727.1">
    <property type="nucleotide sequence ID" value="NZ_JANTYS010000015.1"/>
</dbReference>
<dbReference type="EMBL" id="BAAAZC010000026">
    <property type="protein sequence ID" value="GAA3981949.1"/>
    <property type="molecule type" value="Genomic_DNA"/>
</dbReference>
<dbReference type="PROSITE" id="PS51257">
    <property type="entry name" value="PROKAR_LIPOPROTEIN"/>
    <property type="match status" value="1"/>
</dbReference>
<evidence type="ECO:0000313" key="1">
    <source>
        <dbReference type="EMBL" id="GAA3981949.1"/>
    </source>
</evidence>
<accession>A0ABP7QG20</accession>
<evidence type="ECO:0000313" key="2">
    <source>
        <dbReference type="Proteomes" id="UP001500742"/>
    </source>
</evidence>
<organism evidence="1 2">
    <name type="scientific">Mucilaginibacter dorajii</name>
    <dbReference type="NCBI Taxonomy" id="692994"/>
    <lineage>
        <taxon>Bacteria</taxon>
        <taxon>Pseudomonadati</taxon>
        <taxon>Bacteroidota</taxon>
        <taxon>Sphingobacteriia</taxon>
        <taxon>Sphingobacteriales</taxon>
        <taxon>Sphingobacteriaceae</taxon>
        <taxon>Mucilaginibacter</taxon>
    </lineage>
</organism>
<protein>
    <recommendedName>
        <fullName evidence="3">Tetratricopeptide repeat protein</fullName>
    </recommendedName>
</protein>
<dbReference type="Proteomes" id="UP001500742">
    <property type="component" value="Unassembled WGS sequence"/>
</dbReference>
<name>A0ABP7QG20_9SPHI</name>
<reference evidence="2" key="1">
    <citation type="journal article" date="2019" name="Int. J. Syst. Evol. Microbiol.">
        <title>The Global Catalogue of Microorganisms (GCM) 10K type strain sequencing project: providing services to taxonomists for standard genome sequencing and annotation.</title>
        <authorList>
            <consortium name="The Broad Institute Genomics Platform"/>
            <consortium name="The Broad Institute Genome Sequencing Center for Infectious Disease"/>
            <person name="Wu L."/>
            <person name="Ma J."/>
        </authorList>
    </citation>
    <scope>NUCLEOTIDE SEQUENCE [LARGE SCALE GENOMIC DNA]</scope>
    <source>
        <strain evidence="2">JCM 16601</strain>
    </source>
</reference>
<keyword evidence="2" id="KW-1185">Reference proteome</keyword>
<proteinExistence type="predicted"/>
<sequence length="813" mass="94126">MPTLKKLTIFSISLVACFFIGIAIDLACGPEPDPYDYYASFFHNTIQDNQGYKPFYFNGLLYLNDDNNPADEGDINSKEWALYLGKGVLTKDVRLAMYDLPHKADSALLLNYLKSGGRLPDSLRKNTFLRAMVSGRHNNALQYYRFAKSSEPLVNQFYGDRWNPKQPDPGLLIDKEKQALQKAAAEKDSFIKLRYYYQAQRFMRYAGKPADANAIYDKYIANVKSKSHVMGWALSLRAGGEKDHAKSAFLFSKVFANYPERRIQAFHDFNNINEKPQNILKYAKTGEEKAFVYAIKGFHVPRVSLSALENIYRCQPKSPLIKVLLVREINKIEESYLSAKRNKTAVQDPYSYLQPYIGEDSTVKKQRAYIPKLKVFCRRLTTTQPVLANLSLAYLSWIQEDNTGGFKALAAIDSIRLGMHLDDQKQMIKLLLLSQKITKLDTVNEQELVPLLTWLNKKVQYEARTIKIRDDYWWAGYGERKYSASCRDFYSMVLAPVYLRQKDTAMAALVMLKSKLTITPADPQYRQMALGFNLPDFLQRKMHSYVVLKLIGLSKSGSKTAYLKLLTSDIDRDVTYNLYDLLGTTYLREHRYNAAVRAFKNIPEKKLKRVPHDWNAEMYSNPFLDRLHDYPKKYDSVAARGYTKLQFAKRMARLQSLIQTDPKNAARYYYTLATGLYSTSFYSNAWYYISYSNSSYDRDRMPTEYYDADFLTTNNAEKYFLKARALPGTNNEFKAKCTFMAAKCRQKRISLDFDDSNGYNHARRKLAREKYAKEITRNPYFTDLQKKYNGTAFYKVAVNECSYFRDFIGGKKK</sequence>
<evidence type="ECO:0008006" key="3">
    <source>
        <dbReference type="Google" id="ProtNLM"/>
    </source>
</evidence>
<gene>
    <name evidence="1" type="ORF">GCM10022210_36710</name>
</gene>